<keyword evidence="3" id="KW-1185">Reference proteome</keyword>
<sequence>MVNIDFDQLNSRLSKRLDQLRQYQDPAEKLRMLKRYLSHFVKLVQAGRHFETSFGEHLRLVVLYLNDRREQPLEMETLGTIVKTLCVICCITSVSYQSVMIALHGLLDIFERISCKETLAVIEYCGNYFKKLISQFKRFGYYKIQRQLVELVYISSLSISKPKDRKNFVLDLGRLIGGPWERILAWKTIAVEKEVRTFINGFQDRYPLFAAYSVPVEDCRIGDYHFVRPRESHGGMWLDVNFKPATVRFAGCVVLAPGGADPLEMSMGFEIEHRNVTNIDWKSENDKNLITIEYNNIIVEPDVLKVDPKGSLTLIISSSFDCDYLVKEVIPEVRSNEGRENDSEQPNTTSIEGLLNVSLLESVASGPANSHNFDHSPRLRDNLDAIEQHRNMRCQMLDQTSSVESNKENLEPRRSMSDVRVVLQDVQRLRVFESLQQECQQKKMSRSLKQSTPEKRNHGDESGDPQINEGKRRKLFKQTVQDTLNESVDSQLQRNKYVEKKLVNTVKPIQTLDVKPLVVGPSAENIQGPSNALNESTATDMMSSEEFEESLRAYIDNNGIFGIAQQKVLDNKLEKNIRKINQMVDRSSKKFFKREPAADNPYEFIDSGGNRKSAKKQANRKGANSTSKRKPKANNENSSVTKVAKDATNQSLRNKNAKSAAKKANTKTLSKPSEPIMRRKSLPRSKKPTLIIDLSSDSEAEPAEMGNTFHNLNISSIAVPTTAETMPKHPIPIAKRLFAKSTPLENVKNKKRPLDATYTEEAQSKPPQAGERTFSAKQQRVPLLEVDPKGDGNGVFLRRDYKKQHLPTGLQPGVTALLEHEREKAPSSVPSYSNSHSDDTRITMEVPKVHVDTPALPPLTKAMVRQHQTSMSSASIPQSLLVNPSPPNLIPIQEKAVPSTVTPAAANFNMDYAKNRYTLKKFICANDQMFAADEEVPARLNTGNETILSDEIRAGCDAAVPPSLQENDSSELNIVDNVSQEQEPQTRYYPTTPSPKPFRNVPDNRYDPRIDDNASQTVILEDETNNTKTQEPISPNKEAAALNALMMEQFQTRIHEELDPSLTEFESKVEKMDKMLTDFEPQLMEHNFEEFYRKCEEIIEMEDKLDEKFNELAKLCVDAVERADKAAVTAKKLAQYADIKVGYFKEQNQMALQEIPGIVDEHVKGVWNEQVQLRLNQMQLLMTKMLM</sequence>
<dbReference type="Proteomes" id="UP000069940">
    <property type="component" value="Unassembled WGS sequence"/>
</dbReference>
<evidence type="ECO:0000313" key="2">
    <source>
        <dbReference type="EnsemblMetazoa" id="AALFPA23_005102.P6449"/>
    </source>
</evidence>
<feature type="compositionally biased region" description="Basic residues" evidence="1">
    <location>
        <begin position="678"/>
        <end position="687"/>
    </location>
</feature>
<name>A0ABM1Y2P2_AEDAL</name>
<feature type="region of interest" description="Disordered" evidence="1">
    <location>
        <begin position="600"/>
        <end position="689"/>
    </location>
</feature>
<dbReference type="EnsemblMetazoa" id="AALFPA23_005102.R6449">
    <property type="protein sequence ID" value="AALFPA23_005102.P6449"/>
    <property type="gene ID" value="AALFPA23_005102"/>
</dbReference>
<feature type="region of interest" description="Disordered" evidence="1">
    <location>
        <begin position="396"/>
        <end position="415"/>
    </location>
</feature>
<feature type="compositionally biased region" description="Polar residues" evidence="1">
    <location>
        <begin position="634"/>
        <end position="653"/>
    </location>
</feature>
<reference evidence="3" key="1">
    <citation type="journal article" date="2015" name="Proc. Natl. Acad. Sci. U.S.A.">
        <title>Genome sequence of the Asian Tiger mosquito, Aedes albopictus, reveals insights into its biology, genetics, and evolution.</title>
        <authorList>
            <person name="Chen X.G."/>
            <person name="Jiang X."/>
            <person name="Gu J."/>
            <person name="Xu M."/>
            <person name="Wu Y."/>
            <person name="Deng Y."/>
            <person name="Zhang C."/>
            <person name="Bonizzoni M."/>
            <person name="Dermauw W."/>
            <person name="Vontas J."/>
            <person name="Armbruster P."/>
            <person name="Huang X."/>
            <person name="Yang Y."/>
            <person name="Zhang H."/>
            <person name="He W."/>
            <person name="Peng H."/>
            <person name="Liu Y."/>
            <person name="Wu K."/>
            <person name="Chen J."/>
            <person name="Lirakis M."/>
            <person name="Topalis P."/>
            <person name="Van Leeuwen T."/>
            <person name="Hall A.B."/>
            <person name="Jiang X."/>
            <person name="Thorpe C."/>
            <person name="Mueller R.L."/>
            <person name="Sun C."/>
            <person name="Waterhouse R.M."/>
            <person name="Yan G."/>
            <person name="Tu Z.J."/>
            <person name="Fang X."/>
            <person name="James A.A."/>
        </authorList>
    </citation>
    <scope>NUCLEOTIDE SEQUENCE [LARGE SCALE GENOMIC DNA]</scope>
    <source>
        <strain evidence="3">Foshan</strain>
    </source>
</reference>
<feature type="region of interest" description="Disordered" evidence="1">
    <location>
        <begin position="750"/>
        <end position="776"/>
    </location>
</feature>
<feature type="region of interest" description="Disordered" evidence="1">
    <location>
        <begin position="977"/>
        <end position="1010"/>
    </location>
</feature>
<feature type="region of interest" description="Disordered" evidence="1">
    <location>
        <begin position="440"/>
        <end position="472"/>
    </location>
</feature>
<feature type="compositionally biased region" description="Basic and acidic residues" evidence="1">
    <location>
        <begin position="452"/>
        <end position="461"/>
    </location>
</feature>
<feature type="compositionally biased region" description="Basic and acidic residues" evidence="1">
    <location>
        <begin position="405"/>
        <end position="415"/>
    </location>
</feature>
<proteinExistence type="predicted"/>
<evidence type="ECO:0000313" key="3">
    <source>
        <dbReference type="Proteomes" id="UP000069940"/>
    </source>
</evidence>
<protein>
    <recommendedName>
        <fullName evidence="4">Synaptonemal complex protein 2 Spt16M-like domain-containing protein</fullName>
    </recommendedName>
</protein>
<feature type="compositionally biased region" description="Polar residues" evidence="1">
    <location>
        <begin position="977"/>
        <end position="991"/>
    </location>
</feature>
<evidence type="ECO:0000256" key="1">
    <source>
        <dbReference type="SAM" id="MobiDB-lite"/>
    </source>
</evidence>
<organism evidence="2 3">
    <name type="scientific">Aedes albopictus</name>
    <name type="common">Asian tiger mosquito</name>
    <name type="synonym">Stegomyia albopicta</name>
    <dbReference type="NCBI Taxonomy" id="7160"/>
    <lineage>
        <taxon>Eukaryota</taxon>
        <taxon>Metazoa</taxon>
        <taxon>Ecdysozoa</taxon>
        <taxon>Arthropoda</taxon>
        <taxon>Hexapoda</taxon>
        <taxon>Insecta</taxon>
        <taxon>Pterygota</taxon>
        <taxon>Neoptera</taxon>
        <taxon>Endopterygota</taxon>
        <taxon>Diptera</taxon>
        <taxon>Nematocera</taxon>
        <taxon>Culicoidea</taxon>
        <taxon>Culicidae</taxon>
        <taxon>Culicinae</taxon>
        <taxon>Aedini</taxon>
        <taxon>Aedes</taxon>
        <taxon>Stegomyia</taxon>
    </lineage>
</organism>
<evidence type="ECO:0008006" key="4">
    <source>
        <dbReference type="Google" id="ProtNLM"/>
    </source>
</evidence>
<dbReference type="RefSeq" id="XP_029727433.1">
    <property type="nucleotide sequence ID" value="XM_029871573.2"/>
</dbReference>
<accession>A0ABM1Y2P2</accession>
<dbReference type="GeneID" id="109432806"/>
<reference evidence="2" key="2">
    <citation type="submission" date="2025-05" db="UniProtKB">
        <authorList>
            <consortium name="EnsemblMetazoa"/>
        </authorList>
    </citation>
    <scope>IDENTIFICATION</scope>
    <source>
        <strain evidence="2">Foshan</strain>
    </source>
</reference>